<dbReference type="EMBL" id="FQZY01000135">
    <property type="protein sequence ID" value="SHL00995.1"/>
    <property type="molecule type" value="Genomic_DNA"/>
</dbReference>
<dbReference type="Pfam" id="PF13786">
    <property type="entry name" value="DUF4179"/>
    <property type="match status" value="1"/>
</dbReference>
<organism evidence="3 4">
    <name type="scientific">Hespellia stercorisuis DSM 15480</name>
    <dbReference type="NCBI Taxonomy" id="1121950"/>
    <lineage>
        <taxon>Bacteria</taxon>
        <taxon>Bacillati</taxon>
        <taxon>Bacillota</taxon>
        <taxon>Clostridia</taxon>
        <taxon>Lachnospirales</taxon>
        <taxon>Lachnospiraceae</taxon>
        <taxon>Hespellia</taxon>
    </lineage>
</organism>
<evidence type="ECO:0000256" key="1">
    <source>
        <dbReference type="SAM" id="Phobius"/>
    </source>
</evidence>
<feature type="domain" description="DUF4179" evidence="2">
    <location>
        <begin position="49"/>
        <end position="138"/>
    </location>
</feature>
<keyword evidence="1" id="KW-0472">Membrane</keyword>
<dbReference type="RefSeq" id="WP_073113353.1">
    <property type="nucleotide sequence ID" value="NZ_FQZY01000135.1"/>
</dbReference>
<dbReference type="AlphaFoldDB" id="A0A1M6X5C8"/>
<feature type="transmembrane region" description="Helical" evidence="1">
    <location>
        <begin position="57"/>
        <end position="79"/>
    </location>
</feature>
<reference evidence="3 4" key="1">
    <citation type="submission" date="2016-11" db="EMBL/GenBank/DDBJ databases">
        <authorList>
            <person name="Jaros S."/>
            <person name="Januszkiewicz K."/>
            <person name="Wedrychowicz H."/>
        </authorList>
    </citation>
    <scope>NUCLEOTIDE SEQUENCE [LARGE SCALE GENOMIC DNA]</scope>
    <source>
        <strain evidence="3 4">DSM 15480</strain>
    </source>
</reference>
<evidence type="ECO:0000313" key="4">
    <source>
        <dbReference type="Proteomes" id="UP000184301"/>
    </source>
</evidence>
<name>A0A1M6X5C8_9FIRM</name>
<keyword evidence="1" id="KW-1133">Transmembrane helix</keyword>
<keyword evidence="4" id="KW-1185">Reference proteome</keyword>
<keyword evidence="1" id="KW-0812">Transmembrane</keyword>
<dbReference type="Proteomes" id="UP000184301">
    <property type="component" value="Unassembled WGS sequence"/>
</dbReference>
<gene>
    <name evidence="3" type="ORF">SAMN02745243_04158</name>
</gene>
<dbReference type="InterPro" id="IPR025436">
    <property type="entry name" value="DUF4179"/>
</dbReference>
<dbReference type="OrthoDB" id="1970473at2"/>
<accession>A0A1M6X5C8</accession>
<sequence length="400" mass="44470">MMEKEKLDLLRKEVVIPDIVNKKTNDAFAKIQRMAKDHPPVLLADMKTKKKIPRKRTALIIIAATLALATMSAAAAAYMKWSNSFSEGLGISEGQQQKLTESKLNTFVEQSCTNAGITVTAVQSITNEYYTYIAFRVEGYSVEDGVQPDFQNLSVTVDGMNDFFTSGIFYDGLICGEDGSPVHAEDGSPLEVDGDGRIVNSYTMDDESLEYQIYLKKTNEKGFFINKAIHVELQNLGTVAKADFTPEVEGTWTFDWKLEGSCETRVYEGTMALGDSGATVTRVEISPISMKAEYEFPRQQTTENVTAEDENGDEQEIEITRYSEPPQLVGVKLKDGTLLPWISMGAETMGYVDDTSNTYICSFSTNRILDISQMDSVLFRKTEPDGTAVTEDDLYVVPME</sequence>
<protein>
    <recommendedName>
        <fullName evidence="2">DUF4179 domain-containing protein</fullName>
    </recommendedName>
</protein>
<proteinExistence type="predicted"/>
<evidence type="ECO:0000259" key="2">
    <source>
        <dbReference type="Pfam" id="PF13786"/>
    </source>
</evidence>
<evidence type="ECO:0000313" key="3">
    <source>
        <dbReference type="EMBL" id="SHL00995.1"/>
    </source>
</evidence>